<feature type="compositionally biased region" description="Acidic residues" evidence="1">
    <location>
        <begin position="27"/>
        <end position="39"/>
    </location>
</feature>
<evidence type="ECO:0000313" key="3">
    <source>
        <dbReference type="Proteomes" id="UP000748025"/>
    </source>
</evidence>
<reference evidence="2" key="1">
    <citation type="journal article" date="2020" name="bioRxiv">
        <title>Whole genome comparisons of ergot fungi reveals the divergence and evolution of species within the genus Claviceps are the result of varying mechanisms driving genome evolution and host range expansion.</title>
        <authorList>
            <person name="Wyka S.A."/>
            <person name="Mondo S.J."/>
            <person name="Liu M."/>
            <person name="Dettman J."/>
            <person name="Nalam V."/>
            <person name="Broders K.D."/>
        </authorList>
    </citation>
    <scope>NUCLEOTIDE SEQUENCE</scope>
    <source>
        <strain evidence="2">CCC 602</strain>
    </source>
</reference>
<gene>
    <name evidence="2" type="ORF">E4U43_003309</name>
</gene>
<sequence length="77" mass="8214">MPITIRQPQPASQRALASLVATSEAGSDSDSDGGADLEGDVSMRAPKRRRSSANNDDMADEILTPGTVITTNPQWMR</sequence>
<feature type="region of interest" description="Disordered" evidence="1">
    <location>
        <begin position="1"/>
        <end position="77"/>
    </location>
</feature>
<dbReference type="OrthoDB" id="10411410at2759"/>
<organism evidence="2 3">
    <name type="scientific">Claviceps pusilla</name>
    <dbReference type="NCBI Taxonomy" id="123648"/>
    <lineage>
        <taxon>Eukaryota</taxon>
        <taxon>Fungi</taxon>
        <taxon>Dikarya</taxon>
        <taxon>Ascomycota</taxon>
        <taxon>Pezizomycotina</taxon>
        <taxon>Sordariomycetes</taxon>
        <taxon>Hypocreomycetidae</taxon>
        <taxon>Hypocreales</taxon>
        <taxon>Clavicipitaceae</taxon>
        <taxon>Claviceps</taxon>
    </lineage>
</organism>
<evidence type="ECO:0000256" key="1">
    <source>
        <dbReference type="SAM" id="MobiDB-lite"/>
    </source>
</evidence>
<dbReference type="Proteomes" id="UP000748025">
    <property type="component" value="Unassembled WGS sequence"/>
</dbReference>
<keyword evidence="3" id="KW-1185">Reference proteome</keyword>
<evidence type="ECO:0000313" key="2">
    <source>
        <dbReference type="EMBL" id="KAG5994130.1"/>
    </source>
</evidence>
<name>A0A9P7N7B5_9HYPO</name>
<feature type="compositionally biased region" description="Polar residues" evidence="1">
    <location>
        <begin position="1"/>
        <end position="12"/>
    </location>
</feature>
<comment type="caution">
    <text evidence="2">The sequence shown here is derived from an EMBL/GenBank/DDBJ whole genome shotgun (WGS) entry which is preliminary data.</text>
</comment>
<protein>
    <submittedName>
        <fullName evidence="2">Uncharacterized protein</fullName>
    </submittedName>
</protein>
<feature type="compositionally biased region" description="Polar residues" evidence="1">
    <location>
        <begin position="67"/>
        <end position="77"/>
    </location>
</feature>
<feature type="non-terminal residue" evidence="2">
    <location>
        <position position="77"/>
    </location>
</feature>
<dbReference type="AlphaFoldDB" id="A0A9P7N7B5"/>
<proteinExistence type="predicted"/>
<accession>A0A9P7N7B5</accession>
<dbReference type="EMBL" id="SRPW01002270">
    <property type="protein sequence ID" value="KAG5994130.1"/>
    <property type="molecule type" value="Genomic_DNA"/>
</dbReference>